<evidence type="ECO:0000259" key="9">
    <source>
        <dbReference type="PROSITE" id="PS51698"/>
    </source>
</evidence>
<dbReference type="GO" id="GO:0016567">
    <property type="term" value="P:protein ubiquitination"/>
    <property type="evidence" value="ECO:0007669"/>
    <property type="project" value="UniProtKB-ARBA"/>
</dbReference>
<comment type="pathway">
    <text evidence="2">Protein modification; protein ubiquitination.</text>
</comment>
<dbReference type="PROSITE" id="PS50176">
    <property type="entry name" value="ARM_REPEAT"/>
    <property type="match status" value="1"/>
</dbReference>
<dbReference type="PANTHER" id="PTHR23315">
    <property type="entry name" value="U BOX DOMAIN-CONTAINING"/>
    <property type="match status" value="1"/>
</dbReference>
<sequence>MANPRTVLTSAPSPPGFCSSSSSAFVPPAPPSPSDGELLRSLHRLARDLSAASDTPAPFLRAALASITRRSKFLAAAFDDLVTCAPAAAGDLPRSASLCLREVLLVLQRFKALAADCAARSRMRLLLQSDEIEEEVRELHQDLATLLDLLPVAELGLADDVVDLLALASRQCRRFAPAAAAGGADQALKARVLSLIHGIEREIVPERETLEEILGEVGVSDAASCGDEIESLEREIGDRTSERWADAMIALVALLRYAKCVLFSATPQPSDPKLLIDAAEVDDDEAEPPAPPPDFRCPITLDIMREPVVVASGQTYDRESIARWFESGKSTCPKTGQVLTNLELVPNKALKNLIAKWCRENGVAVESGGEAGKCEPAAQAVSATNKAALEAARMTASFLVKKLSLSFSPDAANRVVHEIRLLSKSGADSRAFVGEAGAVPLLVPLLYSDDAALQLNAVTALLNLSILEANKKRIMHAEGAVEGVAHIMSSGATWRAKENAAATVLSLASVHTYRRRLGRNLSVVEKLVHLARAGPASTKKDALAALLSLASERENVGKLVDAGVAQAALSAVGGEETAAAVLAALAKRGGAEAIVSIDGAVARLVAEMRRGTEWGRENATAALVLLCRRLGARAVTQVMAVPGVEWAIWELMGTGTERARRKAASLGRICRRWAAASAADGERGSACPAASVVPPAMMAS</sequence>
<dbReference type="Pfam" id="PF00514">
    <property type="entry name" value="Arm"/>
    <property type="match status" value="1"/>
</dbReference>
<protein>
    <recommendedName>
        <fullName evidence="3">RING-type E3 ubiquitin transferase</fullName>
        <ecNumber evidence="3">2.3.2.27</ecNumber>
    </recommendedName>
</protein>
<dbReference type="CDD" id="cd21037">
    <property type="entry name" value="MLKL_NTD"/>
    <property type="match status" value="1"/>
</dbReference>
<evidence type="ECO:0000256" key="7">
    <source>
        <dbReference type="SAM" id="Coils"/>
    </source>
</evidence>
<dbReference type="CDD" id="cd16664">
    <property type="entry name" value="RING-Ubox_PUB"/>
    <property type="match status" value="1"/>
</dbReference>
<keyword evidence="7" id="KW-0175">Coiled coil</keyword>
<feature type="coiled-coil region" evidence="7">
    <location>
        <begin position="122"/>
        <end position="149"/>
    </location>
</feature>
<dbReference type="Gene3D" id="3.30.40.10">
    <property type="entry name" value="Zinc/RING finger domain, C3HC4 (zinc finger)"/>
    <property type="match status" value="1"/>
</dbReference>
<feature type="domain" description="U-box" evidence="9">
    <location>
        <begin position="290"/>
        <end position="364"/>
    </location>
</feature>
<comment type="catalytic activity">
    <reaction evidence="1">
        <text>S-ubiquitinyl-[E2 ubiquitin-conjugating enzyme]-L-cysteine + [acceptor protein]-L-lysine = [E2 ubiquitin-conjugating enzyme]-L-cysteine + N(6)-ubiquitinyl-[acceptor protein]-L-lysine.</text>
        <dbReference type="EC" id="2.3.2.27"/>
    </reaction>
</comment>
<keyword evidence="5" id="KW-0833">Ubl conjugation pathway</keyword>
<dbReference type="InterPro" id="IPR059179">
    <property type="entry name" value="MLKL-like_MCAfunc"/>
</dbReference>
<dbReference type="EMBL" id="OZ075129">
    <property type="protein sequence ID" value="CAL4960707.1"/>
    <property type="molecule type" value="Genomic_DNA"/>
</dbReference>
<dbReference type="AlphaFoldDB" id="A0ABC8ZGF1"/>
<dbReference type="InterPro" id="IPR013083">
    <property type="entry name" value="Znf_RING/FYVE/PHD"/>
</dbReference>
<dbReference type="InterPro" id="IPR016024">
    <property type="entry name" value="ARM-type_fold"/>
</dbReference>
<reference evidence="10" key="1">
    <citation type="submission" date="2024-10" db="EMBL/GenBank/DDBJ databases">
        <authorList>
            <person name="Ryan C."/>
        </authorList>
    </citation>
    <scope>NUCLEOTIDE SEQUENCE [LARGE SCALE GENOMIC DNA]</scope>
</reference>
<evidence type="ECO:0000313" key="11">
    <source>
        <dbReference type="Proteomes" id="UP001497457"/>
    </source>
</evidence>
<feature type="compositionally biased region" description="Low complexity" evidence="8">
    <location>
        <begin position="16"/>
        <end position="26"/>
    </location>
</feature>
<name>A0ABC8ZGF1_9POAL</name>
<dbReference type="GO" id="GO:0061630">
    <property type="term" value="F:ubiquitin protein ligase activity"/>
    <property type="evidence" value="ECO:0007669"/>
    <property type="project" value="UniProtKB-EC"/>
</dbReference>
<evidence type="ECO:0000256" key="3">
    <source>
        <dbReference type="ARBA" id="ARBA00012483"/>
    </source>
</evidence>
<dbReference type="PANTHER" id="PTHR23315:SF63">
    <property type="entry name" value="U-BOX DOMAIN-CONTAINING PROTEIN 16"/>
    <property type="match status" value="1"/>
</dbReference>
<dbReference type="EC" id="2.3.2.27" evidence="3"/>
<feature type="repeat" description="ARM" evidence="6">
    <location>
        <begin position="437"/>
        <end position="479"/>
    </location>
</feature>
<dbReference type="Gene3D" id="1.25.10.10">
    <property type="entry name" value="Leucine-rich Repeat Variant"/>
    <property type="match status" value="1"/>
</dbReference>
<evidence type="ECO:0000256" key="4">
    <source>
        <dbReference type="ARBA" id="ARBA00022679"/>
    </source>
</evidence>
<organism evidence="10 11">
    <name type="scientific">Urochloa decumbens</name>
    <dbReference type="NCBI Taxonomy" id="240449"/>
    <lineage>
        <taxon>Eukaryota</taxon>
        <taxon>Viridiplantae</taxon>
        <taxon>Streptophyta</taxon>
        <taxon>Embryophyta</taxon>
        <taxon>Tracheophyta</taxon>
        <taxon>Spermatophyta</taxon>
        <taxon>Magnoliopsida</taxon>
        <taxon>Liliopsida</taxon>
        <taxon>Poales</taxon>
        <taxon>Poaceae</taxon>
        <taxon>PACMAD clade</taxon>
        <taxon>Panicoideae</taxon>
        <taxon>Panicodae</taxon>
        <taxon>Paniceae</taxon>
        <taxon>Melinidinae</taxon>
        <taxon>Urochloa</taxon>
    </lineage>
</organism>
<dbReference type="Proteomes" id="UP001497457">
    <property type="component" value="Chromosome 19rd"/>
</dbReference>
<feature type="region of interest" description="Disordered" evidence="8">
    <location>
        <begin position="1"/>
        <end position="35"/>
    </location>
</feature>
<evidence type="ECO:0000256" key="2">
    <source>
        <dbReference type="ARBA" id="ARBA00004906"/>
    </source>
</evidence>
<evidence type="ECO:0000256" key="8">
    <source>
        <dbReference type="SAM" id="MobiDB-lite"/>
    </source>
</evidence>
<dbReference type="PROSITE" id="PS51698">
    <property type="entry name" value="U_BOX"/>
    <property type="match status" value="1"/>
</dbReference>
<dbReference type="SMART" id="SM00504">
    <property type="entry name" value="Ubox"/>
    <property type="match status" value="1"/>
</dbReference>
<accession>A0ABC8ZGF1</accession>
<dbReference type="SMART" id="SM00185">
    <property type="entry name" value="ARM"/>
    <property type="match status" value="2"/>
</dbReference>
<dbReference type="SUPFAM" id="SSF57850">
    <property type="entry name" value="RING/U-box"/>
    <property type="match status" value="1"/>
</dbReference>
<dbReference type="Pfam" id="PF04564">
    <property type="entry name" value="U-box"/>
    <property type="match status" value="1"/>
</dbReference>
<dbReference type="InterPro" id="IPR003613">
    <property type="entry name" value="Ubox_domain"/>
</dbReference>
<dbReference type="SUPFAM" id="SSF48371">
    <property type="entry name" value="ARM repeat"/>
    <property type="match status" value="1"/>
</dbReference>
<dbReference type="InterPro" id="IPR011989">
    <property type="entry name" value="ARM-like"/>
</dbReference>
<evidence type="ECO:0000256" key="1">
    <source>
        <dbReference type="ARBA" id="ARBA00000900"/>
    </source>
</evidence>
<gene>
    <name evidence="10" type="ORF">URODEC1_LOCUS44573</name>
</gene>
<keyword evidence="11" id="KW-1185">Reference proteome</keyword>
<keyword evidence="4" id="KW-0808">Transferase</keyword>
<evidence type="ECO:0000256" key="5">
    <source>
        <dbReference type="ARBA" id="ARBA00022786"/>
    </source>
</evidence>
<dbReference type="FunFam" id="3.30.40.10:FF:000354">
    <property type="entry name" value="RING-type E3 ubiquitin transferase"/>
    <property type="match status" value="1"/>
</dbReference>
<proteinExistence type="predicted"/>
<dbReference type="InterPro" id="IPR045210">
    <property type="entry name" value="RING-Ubox_PUB"/>
</dbReference>
<evidence type="ECO:0000256" key="6">
    <source>
        <dbReference type="PROSITE-ProRule" id="PRU00259"/>
    </source>
</evidence>
<dbReference type="InterPro" id="IPR000225">
    <property type="entry name" value="Armadillo"/>
</dbReference>
<dbReference type="FunFam" id="1.25.10.10:FF:000317">
    <property type="entry name" value="RING-type E3 ubiquitin transferase"/>
    <property type="match status" value="1"/>
</dbReference>
<evidence type="ECO:0000313" key="10">
    <source>
        <dbReference type="EMBL" id="CAL4960707.1"/>
    </source>
</evidence>